<feature type="region of interest" description="Disordered" evidence="1">
    <location>
        <begin position="155"/>
        <end position="174"/>
    </location>
</feature>
<accession>A0A1J9UXK8</accession>
<gene>
    <name evidence="3" type="ORF">BAU28_18500</name>
</gene>
<dbReference type="PROSITE" id="PS51352">
    <property type="entry name" value="THIOREDOXIN_2"/>
    <property type="match status" value="1"/>
</dbReference>
<dbReference type="Proteomes" id="UP000182788">
    <property type="component" value="Unassembled WGS sequence"/>
</dbReference>
<dbReference type="RefSeq" id="WP_071720525.1">
    <property type="nucleotide sequence ID" value="NZ_CBCSHB010000020.1"/>
</dbReference>
<dbReference type="InterPro" id="IPR013740">
    <property type="entry name" value="Redoxin"/>
</dbReference>
<evidence type="ECO:0000313" key="4">
    <source>
        <dbReference type="Proteomes" id="UP000182788"/>
    </source>
</evidence>
<protein>
    <recommendedName>
        <fullName evidence="2">Thioredoxin domain-containing protein</fullName>
    </recommendedName>
</protein>
<dbReference type="PANTHER" id="PTHR42852">
    <property type="entry name" value="THIOL:DISULFIDE INTERCHANGE PROTEIN DSBE"/>
    <property type="match status" value="1"/>
</dbReference>
<dbReference type="Pfam" id="PF08534">
    <property type="entry name" value="Redoxin"/>
    <property type="match status" value="1"/>
</dbReference>
<dbReference type="EMBL" id="MAOI01000121">
    <property type="protein sequence ID" value="OJD74003.1"/>
    <property type="molecule type" value="Genomic_DNA"/>
</dbReference>
<dbReference type="InterPro" id="IPR013766">
    <property type="entry name" value="Thioredoxin_domain"/>
</dbReference>
<reference evidence="3 4" key="1">
    <citation type="submission" date="2016-06" db="EMBL/GenBank/DDBJ databases">
        <title>First insights into the genetic diversity and population structure of in the Bacillus cereus group bacteria from diverse marine environments.</title>
        <authorList>
            <person name="Liu Y."/>
            <person name="Lai Q."/>
            <person name="Shao Z."/>
        </authorList>
    </citation>
    <scope>NUCLEOTIDE SEQUENCE [LARGE SCALE GENOMIC DNA]</scope>
    <source>
        <strain evidence="3 4">NH24A2</strain>
    </source>
</reference>
<dbReference type="Gene3D" id="3.40.30.10">
    <property type="entry name" value="Glutaredoxin"/>
    <property type="match status" value="1"/>
</dbReference>
<dbReference type="CDD" id="cd02966">
    <property type="entry name" value="TlpA_like_family"/>
    <property type="match status" value="1"/>
</dbReference>
<proteinExistence type="predicted"/>
<sequence length="174" mass="19805">MRKYIKWILLITLFLVAGGGIWAVTNPKAALEIFVDFGGINEGEEMPLITGTEVNGETTSLEKFKGEKYVLMVGKVDCEVCQKTYPVLKNLKNEHPKTNFIMIGQGDKNEYAQTKQKNGFEFPIISADSKISEEMNLKIYPVFYLVNEKGEVEKRSNGFEEPELQEMLRKAEKK</sequence>
<dbReference type="AlphaFoldDB" id="A0A1J9UXK8"/>
<evidence type="ECO:0000259" key="2">
    <source>
        <dbReference type="PROSITE" id="PS51352"/>
    </source>
</evidence>
<dbReference type="GeneID" id="87594563"/>
<dbReference type="GO" id="GO:0016491">
    <property type="term" value="F:oxidoreductase activity"/>
    <property type="evidence" value="ECO:0007669"/>
    <property type="project" value="InterPro"/>
</dbReference>
<feature type="domain" description="Thioredoxin" evidence="2">
    <location>
        <begin position="40"/>
        <end position="173"/>
    </location>
</feature>
<name>A0A1J9UXK8_9BACI</name>
<dbReference type="InterPro" id="IPR036249">
    <property type="entry name" value="Thioredoxin-like_sf"/>
</dbReference>
<dbReference type="SUPFAM" id="SSF52833">
    <property type="entry name" value="Thioredoxin-like"/>
    <property type="match status" value="1"/>
</dbReference>
<evidence type="ECO:0000313" key="3">
    <source>
        <dbReference type="EMBL" id="OJD74003.1"/>
    </source>
</evidence>
<comment type="caution">
    <text evidence="3">The sequence shown here is derived from an EMBL/GenBank/DDBJ whole genome shotgun (WGS) entry which is preliminary data.</text>
</comment>
<dbReference type="PANTHER" id="PTHR42852:SF17">
    <property type="entry name" value="THIOREDOXIN-LIKE PROTEIN HI_1115"/>
    <property type="match status" value="1"/>
</dbReference>
<organism evidence="3 4">
    <name type="scientific">Bacillus paramycoides</name>
    <dbReference type="NCBI Taxonomy" id="2026194"/>
    <lineage>
        <taxon>Bacteria</taxon>
        <taxon>Bacillati</taxon>
        <taxon>Bacillota</taxon>
        <taxon>Bacilli</taxon>
        <taxon>Bacillales</taxon>
        <taxon>Bacillaceae</taxon>
        <taxon>Bacillus</taxon>
        <taxon>Bacillus cereus group</taxon>
    </lineage>
</organism>
<dbReference type="InterPro" id="IPR050553">
    <property type="entry name" value="Thioredoxin_ResA/DsbE_sf"/>
</dbReference>
<evidence type="ECO:0000256" key="1">
    <source>
        <dbReference type="SAM" id="MobiDB-lite"/>
    </source>
</evidence>